<feature type="transmembrane region" description="Helical" evidence="1">
    <location>
        <begin position="326"/>
        <end position="346"/>
    </location>
</feature>
<keyword evidence="1" id="KW-1133">Transmembrane helix</keyword>
<dbReference type="Proteomes" id="UP001319180">
    <property type="component" value="Unassembled WGS sequence"/>
</dbReference>
<feature type="transmembrane region" description="Helical" evidence="1">
    <location>
        <begin position="268"/>
        <end position="293"/>
    </location>
</feature>
<organism evidence="2 3">
    <name type="scientific">Dawidia soli</name>
    <dbReference type="NCBI Taxonomy" id="2782352"/>
    <lineage>
        <taxon>Bacteria</taxon>
        <taxon>Pseudomonadati</taxon>
        <taxon>Bacteroidota</taxon>
        <taxon>Cytophagia</taxon>
        <taxon>Cytophagales</taxon>
        <taxon>Chryseotaleaceae</taxon>
        <taxon>Dawidia</taxon>
    </lineage>
</organism>
<dbReference type="SUPFAM" id="SSF103473">
    <property type="entry name" value="MFS general substrate transporter"/>
    <property type="match status" value="1"/>
</dbReference>
<feature type="transmembrane region" description="Helical" evidence="1">
    <location>
        <begin position="20"/>
        <end position="40"/>
    </location>
</feature>
<feature type="transmembrane region" description="Helical" evidence="1">
    <location>
        <begin position="358"/>
        <end position="378"/>
    </location>
</feature>
<protein>
    <recommendedName>
        <fullName evidence="4">MFS transporter</fullName>
    </recommendedName>
</protein>
<feature type="transmembrane region" description="Helical" evidence="1">
    <location>
        <begin position="398"/>
        <end position="421"/>
    </location>
</feature>
<feature type="transmembrane region" description="Helical" evidence="1">
    <location>
        <begin position="300"/>
        <end position="320"/>
    </location>
</feature>
<feature type="transmembrane region" description="Helical" evidence="1">
    <location>
        <begin position="117"/>
        <end position="138"/>
    </location>
</feature>
<feature type="transmembrane region" description="Helical" evidence="1">
    <location>
        <begin position="227"/>
        <end position="248"/>
    </location>
</feature>
<evidence type="ECO:0000313" key="2">
    <source>
        <dbReference type="EMBL" id="MBT1687868.1"/>
    </source>
</evidence>
<keyword evidence="1" id="KW-0472">Membrane</keyword>
<sequence length="431" mass="48300">MASSLVEHPLTRWLKSANTFWFTLYASVAAFCLYTCIFAFRKAFTAATFEGLVFAGVSYKVWLVIAQVLGYALSKVIGIKVIAELKARSRAFGILLMTGVASLSWLLFALVPPPYNILFIFTNGFPLGMVWGMVFGYLEGRRTTEVLTAALSVSFIFSGGLSRSSGAFIMRDWHVPEMWMPFVACLLFAIPMLIFLWLVDKLPPPSPLDEALRTRRQPMDGAERRRFVRTFLPGIILFTLTYILLTTFRDFRDNFSAEVWKTLGYGQSAGIFTATEVPVSIAVLIIIGSIMLIRNNARALMINHLIIAAGMILIGVSTFLFEQHTIGAPAWMILIGLGLYLGYVPFNSIFFDRLIATFRYAGTVGFIMYMADSFGYLGSISVLFFKEFGYAEVSWVHVFIHSGYIVSLLGAVLILASMLYFRSKYAGWENR</sequence>
<accession>A0AAP2D9C3</accession>
<reference evidence="2 3" key="1">
    <citation type="submission" date="2021-05" db="EMBL/GenBank/DDBJ databases">
        <title>A Polyphasic approach of four new species of the genus Ohtaekwangia: Ohtaekwangia histidinii sp. nov., Ohtaekwangia cretensis sp. nov., Ohtaekwangia indiensis sp. nov., Ohtaekwangia reichenbachii sp. nov. from diverse environment.</title>
        <authorList>
            <person name="Octaviana S."/>
        </authorList>
    </citation>
    <scope>NUCLEOTIDE SEQUENCE [LARGE SCALE GENOMIC DNA]</scope>
    <source>
        <strain evidence="2 3">PWU37</strain>
    </source>
</reference>
<evidence type="ECO:0000313" key="3">
    <source>
        <dbReference type="Proteomes" id="UP001319180"/>
    </source>
</evidence>
<gene>
    <name evidence="2" type="ORF">KK078_14965</name>
</gene>
<name>A0AAP2D9C3_9BACT</name>
<evidence type="ECO:0000256" key="1">
    <source>
        <dbReference type="SAM" id="Phobius"/>
    </source>
</evidence>
<dbReference type="AlphaFoldDB" id="A0AAP2D9C3"/>
<keyword evidence="3" id="KW-1185">Reference proteome</keyword>
<dbReference type="Gene3D" id="1.20.1250.20">
    <property type="entry name" value="MFS general substrate transporter like domains"/>
    <property type="match status" value="1"/>
</dbReference>
<dbReference type="RefSeq" id="WP_254091095.1">
    <property type="nucleotide sequence ID" value="NZ_JAHESC010000020.1"/>
</dbReference>
<feature type="transmembrane region" description="Helical" evidence="1">
    <location>
        <begin position="145"/>
        <end position="166"/>
    </location>
</feature>
<proteinExistence type="predicted"/>
<dbReference type="InterPro" id="IPR036259">
    <property type="entry name" value="MFS_trans_sf"/>
</dbReference>
<comment type="caution">
    <text evidence="2">The sequence shown here is derived from an EMBL/GenBank/DDBJ whole genome shotgun (WGS) entry which is preliminary data.</text>
</comment>
<dbReference type="Pfam" id="PF18943">
    <property type="entry name" value="DUF5690"/>
    <property type="match status" value="1"/>
</dbReference>
<evidence type="ECO:0008006" key="4">
    <source>
        <dbReference type="Google" id="ProtNLM"/>
    </source>
</evidence>
<feature type="transmembrane region" description="Helical" evidence="1">
    <location>
        <begin position="52"/>
        <end position="72"/>
    </location>
</feature>
<feature type="transmembrane region" description="Helical" evidence="1">
    <location>
        <begin position="92"/>
        <end position="111"/>
    </location>
</feature>
<dbReference type="EMBL" id="JAHESC010000020">
    <property type="protein sequence ID" value="MBT1687868.1"/>
    <property type="molecule type" value="Genomic_DNA"/>
</dbReference>
<keyword evidence="1" id="KW-0812">Transmembrane</keyword>
<dbReference type="InterPro" id="IPR043745">
    <property type="entry name" value="DUF5690"/>
</dbReference>
<feature type="transmembrane region" description="Helical" evidence="1">
    <location>
        <begin position="178"/>
        <end position="199"/>
    </location>
</feature>